<keyword evidence="2" id="KW-0808">Transferase</keyword>
<dbReference type="GO" id="GO:0016758">
    <property type="term" value="F:hexosyltransferase activity"/>
    <property type="evidence" value="ECO:0007669"/>
    <property type="project" value="UniProtKB-ARBA"/>
</dbReference>
<name>A0AAP4EY34_9FIRM</name>
<organism evidence="2 3">
    <name type="scientific">Fusibacillus kribbianus</name>
    <dbReference type="NCBI Taxonomy" id="3044208"/>
    <lineage>
        <taxon>Bacteria</taxon>
        <taxon>Bacillati</taxon>
        <taxon>Bacillota</taxon>
        <taxon>Clostridia</taxon>
        <taxon>Lachnospirales</taxon>
        <taxon>Lachnospiraceae</taxon>
        <taxon>Fusibacillus</taxon>
    </lineage>
</organism>
<dbReference type="CDD" id="cd00761">
    <property type="entry name" value="Glyco_tranf_GTA_type"/>
    <property type="match status" value="1"/>
</dbReference>
<sequence>MDPIYAAHIQTSKNAPFFSIVIPVHQCEKTLAKSIESVLQQDEESYEIILVDDGSTDRSGKICDYYANAFPSKIRAIHKKINEGPLFARLDAVEAADGTYLMFLDADDTYTEGLLRLIKKVIFEFRTDMVIFNHIRVFPDGGTRKYPPKYADKTIFEGPGLKQLYADAVIGADLNAVWQKCVRRSLLQNAEDYRKYGNMVMGEDKLISLEMLSNAKKAIYLSDGLYQYKITETGLSHAFSIRHYRDLSIVYRVTLQYGKRWGVADCEKHYYESKVMLGIKCLSSVADQVHKNQKEKSDFKLLIQEIMKDPEFWQAYDKCREYIGIKANVVCWLLRHHKVKSVCICFCI</sequence>
<accession>A0AAP4EY34</accession>
<feature type="domain" description="Glycosyltransferase 2-like" evidence="1">
    <location>
        <begin position="19"/>
        <end position="150"/>
    </location>
</feature>
<proteinExistence type="predicted"/>
<dbReference type="EC" id="2.4.-.-" evidence="2"/>
<dbReference type="Gene3D" id="3.90.550.10">
    <property type="entry name" value="Spore Coat Polysaccharide Biosynthesis Protein SpsA, Chain A"/>
    <property type="match status" value="1"/>
</dbReference>
<keyword evidence="3" id="KW-1185">Reference proteome</keyword>
<reference evidence="2 3" key="1">
    <citation type="submission" date="2023-05" db="EMBL/GenBank/DDBJ databases">
        <title>[ruminococcus] sp. nov., isolated from a pig farm feces dump.</title>
        <authorList>
            <person name="Chang Y.-H."/>
        </authorList>
    </citation>
    <scope>NUCLEOTIDE SEQUENCE [LARGE SCALE GENOMIC DNA]</scope>
    <source>
        <strain evidence="2 3">YH-rum2234</strain>
    </source>
</reference>
<dbReference type="PANTHER" id="PTHR22916:SF3">
    <property type="entry name" value="UDP-GLCNAC:BETAGAL BETA-1,3-N-ACETYLGLUCOSAMINYLTRANSFERASE-LIKE PROTEIN 1"/>
    <property type="match status" value="1"/>
</dbReference>
<protein>
    <submittedName>
        <fullName evidence="2">Glycosyltransferase family 2 protein</fullName>
        <ecNumber evidence="2">2.4.-.-</ecNumber>
    </submittedName>
</protein>
<dbReference type="RefSeq" id="WP_283230950.1">
    <property type="nucleotide sequence ID" value="NZ_JASGBQ010000013.1"/>
</dbReference>
<evidence type="ECO:0000259" key="1">
    <source>
        <dbReference type="Pfam" id="PF00535"/>
    </source>
</evidence>
<dbReference type="Proteomes" id="UP001300383">
    <property type="component" value="Unassembled WGS sequence"/>
</dbReference>
<evidence type="ECO:0000313" key="2">
    <source>
        <dbReference type="EMBL" id="MDI9242502.1"/>
    </source>
</evidence>
<keyword evidence="2" id="KW-0328">Glycosyltransferase</keyword>
<gene>
    <name evidence="2" type="ORF">QJ036_08470</name>
</gene>
<dbReference type="EMBL" id="JASGBQ010000013">
    <property type="protein sequence ID" value="MDI9242502.1"/>
    <property type="molecule type" value="Genomic_DNA"/>
</dbReference>
<dbReference type="AlphaFoldDB" id="A0AAP4EY34"/>
<evidence type="ECO:0000313" key="3">
    <source>
        <dbReference type="Proteomes" id="UP001300383"/>
    </source>
</evidence>
<dbReference type="InterPro" id="IPR001173">
    <property type="entry name" value="Glyco_trans_2-like"/>
</dbReference>
<comment type="caution">
    <text evidence="2">The sequence shown here is derived from an EMBL/GenBank/DDBJ whole genome shotgun (WGS) entry which is preliminary data.</text>
</comment>
<dbReference type="Pfam" id="PF00535">
    <property type="entry name" value="Glycos_transf_2"/>
    <property type="match status" value="1"/>
</dbReference>
<dbReference type="SUPFAM" id="SSF53448">
    <property type="entry name" value="Nucleotide-diphospho-sugar transferases"/>
    <property type="match status" value="1"/>
</dbReference>
<dbReference type="PANTHER" id="PTHR22916">
    <property type="entry name" value="GLYCOSYLTRANSFERASE"/>
    <property type="match status" value="1"/>
</dbReference>
<dbReference type="InterPro" id="IPR029044">
    <property type="entry name" value="Nucleotide-diphossugar_trans"/>
</dbReference>